<dbReference type="Proteomes" id="UP000036681">
    <property type="component" value="Unplaced"/>
</dbReference>
<name>A0A9J2Q048_ASCLU</name>
<feature type="region of interest" description="Disordered" evidence="1">
    <location>
        <begin position="32"/>
        <end position="51"/>
    </location>
</feature>
<accession>A0A9J2Q048</accession>
<sequence>MSEQPPPNQQMRSSLHPPDGDRQQRCNRIRMLHRRRSRRCEHKDQTATDFQ</sequence>
<protein>
    <submittedName>
        <fullName evidence="3">Uncharacterized protein</fullName>
    </submittedName>
</protein>
<keyword evidence="2" id="KW-1185">Reference proteome</keyword>
<evidence type="ECO:0000313" key="3">
    <source>
        <dbReference type="WBParaSite" id="ALUE_0001582601-mRNA-1"/>
    </source>
</evidence>
<feature type="region of interest" description="Disordered" evidence="1">
    <location>
        <begin position="1"/>
        <end position="24"/>
    </location>
</feature>
<dbReference type="WBParaSite" id="ALUE_0001582601-mRNA-1">
    <property type="protein sequence ID" value="ALUE_0001582601-mRNA-1"/>
    <property type="gene ID" value="ALUE_0001582601"/>
</dbReference>
<reference evidence="3" key="1">
    <citation type="submission" date="2023-03" db="UniProtKB">
        <authorList>
            <consortium name="WormBaseParasite"/>
        </authorList>
    </citation>
    <scope>IDENTIFICATION</scope>
</reference>
<organism evidence="2 3">
    <name type="scientific">Ascaris lumbricoides</name>
    <name type="common">Giant roundworm</name>
    <dbReference type="NCBI Taxonomy" id="6252"/>
    <lineage>
        <taxon>Eukaryota</taxon>
        <taxon>Metazoa</taxon>
        <taxon>Ecdysozoa</taxon>
        <taxon>Nematoda</taxon>
        <taxon>Chromadorea</taxon>
        <taxon>Rhabditida</taxon>
        <taxon>Spirurina</taxon>
        <taxon>Ascaridomorpha</taxon>
        <taxon>Ascaridoidea</taxon>
        <taxon>Ascarididae</taxon>
        <taxon>Ascaris</taxon>
    </lineage>
</organism>
<evidence type="ECO:0000313" key="2">
    <source>
        <dbReference type="Proteomes" id="UP000036681"/>
    </source>
</evidence>
<proteinExistence type="predicted"/>
<feature type="compositionally biased region" description="Basic and acidic residues" evidence="1">
    <location>
        <begin position="41"/>
        <end position="51"/>
    </location>
</feature>
<dbReference type="AlphaFoldDB" id="A0A9J2Q048"/>
<evidence type="ECO:0000256" key="1">
    <source>
        <dbReference type="SAM" id="MobiDB-lite"/>
    </source>
</evidence>